<feature type="region of interest" description="Disordered" evidence="1">
    <location>
        <begin position="732"/>
        <end position="755"/>
    </location>
</feature>
<evidence type="ECO:0000313" key="2">
    <source>
        <dbReference type="EMBL" id="TGZ73128.1"/>
    </source>
</evidence>
<name>A0A4S2MFD2_OPIFE</name>
<dbReference type="EMBL" id="SJOL01003040">
    <property type="protein sequence ID" value="TGZ73128.1"/>
    <property type="molecule type" value="Genomic_DNA"/>
</dbReference>
<evidence type="ECO:0000256" key="1">
    <source>
        <dbReference type="SAM" id="MobiDB-lite"/>
    </source>
</evidence>
<dbReference type="PANTHER" id="PTHR15607:SF18">
    <property type="entry name" value="SYNAPTONEMAL COMPLEX PROTEIN 2-LIKE ISOFORM X1"/>
    <property type="match status" value="1"/>
</dbReference>
<protein>
    <recommendedName>
        <fullName evidence="4">Synaptonemal complex protein 2 Spt16M-like domain-containing protein</fullName>
    </recommendedName>
</protein>
<proteinExistence type="predicted"/>
<feature type="region of interest" description="Disordered" evidence="1">
    <location>
        <begin position="1070"/>
        <end position="1089"/>
    </location>
</feature>
<evidence type="ECO:0008006" key="4">
    <source>
        <dbReference type="Google" id="ProtNLM"/>
    </source>
</evidence>
<gene>
    <name evidence="2" type="ORF">CRM22_001721</name>
</gene>
<reference evidence="2 3" key="1">
    <citation type="journal article" date="2019" name="BMC Genomics">
        <title>New insights from Opisthorchis felineus genome: update on genomics of the epidemiologically important liver flukes.</title>
        <authorList>
            <person name="Ershov N.I."/>
            <person name="Mordvinov V.A."/>
            <person name="Prokhortchouk E.B."/>
            <person name="Pakharukova M.Y."/>
            <person name="Gunbin K.V."/>
            <person name="Ustyantsev K."/>
            <person name="Genaev M.A."/>
            <person name="Blinov A.G."/>
            <person name="Mazur A."/>
            <person name="Boulygina E."/>
            <person name="Tsygankova S."/>
            <person name="Khrameeva E."/>
            <person name="Chekanov N."/>
            <person name="Fan G."/>
            <person name="Xiao A."/>
            <person name="Zhang H."/>
            <person name="Xu X."/>
            <person name="Yang H."/>
            <person name="Solovyev V."/>
            <person name="Lee S.M."/>
            <person name="Liu X."/>
            <person name="Afonnikov D.A."/>
            <person name="Skryabin K.G."/>
        </authorList>
    </citation>
    <scope>NUCLEOTIDE SEQUENCE [LARGE SCALE GENOMIC DNA]</scope>
    <source>
        <strain evidence="2">AK-0245</strain>
        <tissue evidence="2">Whole organism</tissue>
    </source>
</reference>
<feature type="compositionally biased region" description="Low complexity" evidence="1">
    <location>
        <begin position="741"/>
        <end position="755"/>
    </location>
</feature>
<keyword evidence="3" id="KW-1185">Reference proteome</keyword>
<feature type="region of interest" description="Disordered" evidence="1">
    <location>
        <begin position="851"/>
        <end position="888"/>
    </location>
</feature>
<feature type="compositionally biased region" description="Low complexity" evidence="1">
    <location>
        <begin position="540"/>
        <end position="551"/>
    </location>
</feature>
<sequence>MERISSLVTLFSQSSQLARHKYLMKIYQELINSGFLEPEIIRDVVSCVGGSLSGISYDELASIFDPLLRIIVFCFDYSTSRTRSMPDNILKLTLENLIETVASISTKASCAVLKQLLPKMLRICSDSSAELVGRFDILATLHVILSSIPSECRRSLWSIEDLKASINTFGTFLASMGDFDLQAHAAALLLRLVPHDCQKEFAADYIAPIPHKLSRDFSKVGGECFEKGIRTFLNELNMLNKKNPGVVSVPCSELKLCDFVLDCPPMPGDSLSTFWLDFNLESERITSYCLGQFIDGETQVSGLAVEPQREWETLVIFPELVDVLDIEPQGDLLVLKFTMLEPICDLCEWTPDIKGNTISAKINPRFVNPKFLSIRFPEEVSDEKPGGALICILKQLQNLCSLYQSSTGTQEPLVSTDTYEHFSAMAISPIAVCPWGLDECFSTPSHLNESGSSVSNLNIRGLNLVKGVIACSPVVCYMNAPSSSAHSVSSRTPSSDTSGNPPGSSGDGLRSVEVRDHHVITSNIPVPPESQDSSDLLKVSPKSNSIHSSSSNREHHTISVDDNNGIEVIGERQENIQQPGNLVEFISPMEPSPEKKREAALHSSPVIALRTAEPAITGFEFAEIPRKDARQYDIEEDVISKPVYRIHTPVAPSVMPSDGSVTKSIDSEPTVVEPSSALVPSHIQLRELIVCLDRCVLAPPSVVRTSPSTSEGIRSVQQIHTELSTSFTMANDHPPRSSVIPSPVQGSSSQLSASSDGTPMFLKTLGISSSATTIGAKPSRKLCNISHSYLVDSSPADIRCPLTPAETTVISLPALNTEVRFPRRPTSHLHTASRLRVPKLVQSLTEEASGEKALSKDCQLPASPSDKSDPDYCPLHFSPPTPTSASQKRILRSTFKRPSGNADLEKPNQSAYVESTESTPVSRLLTTASPARICGSKTPKRSAVRDSPFVHPVSSLKKRRFFISSRAERLSREQKRFEGACRVKSTISHPANEKKAKAKMIQSKRPSLSAATALAMTSQAMPNDSDPEFLPDIVDVEVIHKNLPSVTTRKHKSPEVHPVLESSKYEDTIPASWESSTSPHHEHKLTKPTARQNPRLVQLGPMLEDSVEEVDIDETVLSTPVSLFACTPPANRQKSRPNQRQVKHTESAQLKFISRAPVMKNEVTVTQPALALSPTESSKDFPRSPNPLLVSTSHLVDLDQTPADLAMQEELDNFDFNTVSFNPATFEKSPSPQLPTQMNIQIEPAQCANSNSDYVTSFSTWLRKLSLVSEKVYEGNLELVSRGEGIGRTEEGGKIFEGNLSYHRNICPVIGIVVVCLSYFRLLQRFSLWIVSTFWQFF</sequence>
<comment type="caution">
    <text evidence="2">The sequence shown here is derived from an EMBL/GenBank/DDBJ whole genome shotgun (WGS) entry which is preliminary data.</text>
</comment>
<feature type="compositionally biased region" description="Low complexity" evidence="1">
    <location>
        <begin position="485"/>
        <end position="498"/>
    </location>
</feature>
<dbReference type="OrthoDB" id="10256849at2759"/>
<feature type="region of interest" description="Disordered" evidence="1">
    <location>
        <begin position="485"/>
        <end position="558"/>
    </location>
</feature>
<dbReference type="PANTHER" id="PTHR15607">
    <property type="entry name" value="SYNAPTONEMAL COMPLEX PROTEIN-RELATED"/>
    <property type="match status" value="1"/>
</dbReference>
<dbReference type="InterPro" id="IPR024835">
    <property type="entry name" value="SYCP2-like"/>
</dbReference>
<evidence type="ECO:0000313" key="3">
    <source>
        <dbReference type="Proteomes" id="UP000308267"/>
    </source>
</evidence>
<feature type="compositionally biased region" description="Basic and acidic residues" evidence="1">
    <location>
        <begin position="510"/>
        <end position="519"/>
    </location>
</feature>
<dbReference type="Proteomes" id="UP000308267">
    <property type="component" value="Unassembled WGS sequence"/>
</dbReference>
<feature type="compositionally biased region" description="Polar residues" evidence="1">
    <location>
        <begin position="520"/>
        <end position="534"/>
    </location>
</feature>
<accession>A0A4S2MFD2</accession>
<organism evidence="2 3">
    <name type="scientific">Opisthorchis felineus</name>
    <dbReference type="NCBI Taxonomy" id="147828"/>
    <lineage>
        <taxon>Eukaryota</taxon>
        <taxon>Metazoa</taxon>
        <taxon>Spiralia</taxon>
        <taxon>Lophotrochozoa</taxon>
        <taxon>Platyhelminthes</taxon>
        <taxon>Trematoda</taxon>
        <taxon>Digenea</taxon>
        <taxon>Opisthorchiida</taxon>
        <taxon>Opisthorchiata</taxon>
        <taxon>Opisthorchiidae</taxon>
        <taxon>Opisthorchis</taxon>
    </lineage>
</organism>